<dbReference type="EMBL" id="LR031875">
    <property type="protein sequence ID" value="VDD29071.1"/>
    <property type="molecule type" value="Genomic_DNA"/>
</dbReference>
<gene>
    <name evidence="2" type="ORF">BOLC9T54394H</name>
</gene>
<reference evidence="2" key="1">
    <citation type="submission" date="2018-11" db="EMBL/GenBank/DDBJ databases">
        <authorList>
            <consortium name="Genoscope - CEA"/>
            <person name="William W."/>
        </authorList>
    </citation>
    <scope>NUCLEOTIDE SEQUENCE</scope>
</reference>
<evidence type="ECO:0000256" key="1">
    <source>
        <dbReference type="SAM" id="MobiDB-lite"/>
    </source>
</evidence>
<name>A0A3P6DYU2_BRAOL</name>
<proteinExistence type="predicted"/>
<sequence>MKHVFMKSAQKKTTRSPRTNHGPPLTAAPPPGSPTVSASSETSKKRYPTYSTSLSRMSLSATAPCS</sequence>
<feature type="region of interest" description="Disordered" evidence="1">
    <location>
        <begin position="1"/>
        <end position="66"/>
    </location>
</feature>
<dbReference type="AlphaFoldDB" id="A0A3P6DYU2"/>
<evidence type="ECO:0000313" key="2">
    <source>
        <dbReference type="EMBL" id="VDD29071.1"/>
    </source>
</evidence>
<accession>A0A3P6DYU2</accession>
<feature type="compositionally biased region" description="Polar residues" evidence="1">
    <location>
        <begin position="49"/>
        <end position="66"/>
    </location>
</feature>
<protein>
    <submittedName>
        <fullName evidence="2">Uncharacterized protein</fullName>
    </submittedName>
</protein>
<feature type="compositionally biased region" description="Basic residues" evidence="1">
    <location>
        <begin position="1"/>
        <end position="15"/>
    </location>
</feature>
<organism evidence="2">
    <name type="scientific">Brassica oleracea</name>
    <name type="common">Wild cabbage</name>
    <dbReference type="NCBI Taxonomy" id="3712"/>
    <lineage>
        <taxon>Eukaryota</taxon>
        <taxon>Viridiplantae</taxon>
        <taxon>Streptophyta</taxon>
        <taxon>Embryophyta</taxon>
        <taxon>Tracheophyta</taxon>
        <taxon>Spermatophyta</taxon>
        <taxon>Magnoliopsida</taxon>
        <taxon>eudicotyledons</taxon>
        <taxon>Gunneridae</taxon>
        <taxon>Pentapetalae</taxon>
        <taxon>rosids</taxon>
        <taxon>malvids</taxon>
        <taxon>Brassicales</taxon>
        <taxon>Brassicaceae</taxon>
        <taxon>Brassiceae</taxon>
        <taxon>Brassica</taxon>
    </lineage>
</organism>